<sequence>MRNCAWILVILPTVLCCVFPGIIAVPPGHRDRGYETHAPIHSALGAVRADIVLTMQAFFSDFQLYYLYHILSAETESVTSTTVPESASATETKTEIETESSTITSSETTTIAESATLQEPSVSTTLAITPIETSISEAPTTTTSVKQQPTNLIRNPGFEDPTFAPWETEKIANRGWLAIHSDTSRPGSLQCGVFDSSVPPTGLTRRLIQPYDWFVTQDIDPSKIIVGKEYRFSIFQKTTASSACTVQRLGCGAGPYDAGSSSFGGPLNTWALGAVSCTWNEAQLDAGPYVYVSMICASVTFSLDDAVLIERDASPY</sequence>
<reference evidence="3 4" key="1">
    <citation type="journal article" date="2020" name="BMC Genomics">
        <title>Correction to: Identification and distribution of gene clusters required for synthesis of sphingolipid metabolism inhibitors in diverse species of the filamentous fungus Fusarium.</title>
        <authorList>
            <person name="Kim H.S."/>
            <person name="Lohmar J.M."/>
            <person name="Busman M."/>
            <person name="Brown D.W."/>
            <person name="Naumann T.A."/>
            <person name="Divon H.H."/>
            <person name="Lysoe E."/>
            <person name="Uhlig S."/>
            <person name="Proctor R.H."/>
        </authorList>
    </citation>
    <scope>NUCLEOTIDE SEQUENCE [LARGE SCALE GENOMIC DNA]</scope>
    <source>
        <strain evidence="3 4">NRRL 25214</strain>
    </source>
</reference>
<evidence type="ECO:0000256" key="1">
    <source>
        <dbReference type="SAM" id="MobiDB-lite"/>
    </source>
</evidence>
<organism evidence="3 4">
    <name type="scientific">Fusarium anthophilum</name>
    <dbReference type="NCBI Taxonomy" id="48485"/>
    <lineage>
        <taxon>Eukaryota</taxon>
        <taxon>Fungi</taxon>
        <taxon>Dikarya</taxon>
        <taxon>Ascomycota</taxon>
        <taxon>Pezizomycotina</taxon>
        <taxon>Sordariomycetes</taxon>
        <taxon>Hypocreomycetidae</taxon>
        <taxon>Hypocreales</taxon>
        <taxon>Nectriaceae</taxon>
        <taxon>Fusarium</taxon>
        <taxon>Fusarium fujikuroi species complex</taxon>
    </lineage>
</organism>
<evidence type="ECO:0000313" key="3">
    <source>
        <dbReference type="EMBL" id="KAF5233047.1"/>
    </source>
</evidence>
<keyword evidence="2" id="KW-0732">Signal</keyword>
<dbReference type="Gene3D" id="2.60.120.260">
    <property type="entry name" value="Galactose-binding domain-like"/>
    <property type="match status" value="1"/>
</dbReference>
<gene>
    <name evidence="3" type="ORF">FANTH_12724</name>
</gene>
<protein>
    <submittedName>
        <fullName evidence="3">Uncharacterized protein</fullName>
    </submittedName>
</protein>
<feature type="chain" id="PRO_5034240854" evidence="2">
    <location>
        <begin position="25"/>
        <end position="316"/>
    </location>
</feature>
<dbReference type="Proteomes" id="UP000573603">
    <property type="component" value="Unassembled WGS sequence"/>
</dbReference>
<feature type="region of interest" description="Disordered" evidence="1">
    <location>
        <begin position="79"/>
        <end position="106"/>
    </location>
</feature>
<name>A0A8H5DRK3_9HYPO</name>
<accession>A0A8H5DRK3</accession>
<proteinExistence type="predicted"/>
<dbReference type="AlphaFoldDB" id="A0A8H5DRK3"/>
<keyword evidence="4" id="KW-1185">Reference proteome</keyword>
<comment type="caution">
    <text evidence="3">The sequence shown here is derived from an EMBL/GenBank/DDBJ whole genome shotgun (WGS) entry which is preliminary data.</text>
</comment>
<feature type="compositionally biased region" description="Low complexity" evidence="1">
    <location>
        <begin position="79"/>
        <end position="91"/>
    </location>
</feature>
<evidence type="ECO:0000256" key="2">
    <source>
        <dbReference type="SAM" id="SignalP"/>
    </source>
</evidence>
<feature type="signal peptide" evidence="2">
    <location>
        <begin position="1"/>
        <end position="24"/>
    </location>
</feature>
<dbReference type="EMBL" id="JABEVY010000424">
    <property type="protein sequence ID" value="KAF5233047.1"/>
    <property type="molecule type" value="Genomic_DNA"/>
</dbReference>
<evidence type="ECO:0000313" key="4">
    <source>
        <dbReference type="Proteomes" id="UP000573603"/>
    </source>
</evidence>